<gene>
    <name evidence="2" type="ORF">F5890DRAFT_1563589</name>
</gene>
<protein>
    <recommendedName>
        <fullName evidence="4">HAT C-terminal dimerisation domain-containing protein</fullName>
    </recommendedName>
</protein>
<sequence>MYQLMEFQLRELQESGRLPFELHSSINAGLVKLNKYHSLAKSNQFYVVATICHPSFRLKWFGDTDSYEYKHAHTIFETVYGEYSKAGPVGLNVTSPKKNTSTSSAPPKTPPPEEEHSKFDRYISGEGGEGDIDKPLDWWWTHCKDIEGVPGFPIINHIA</sequence>
<evidence type="ECO:0000313" key="3">
    <source>
        <dbReference type="Proteomes" id="UP001163850"/>
    </source>
</evidence>
<name>A0AA38Q521_9AGAR</name>
<evidence type="ECO:0000256" key="1">
    <source>
        <dbReference type="SAM" id="MobiDB-lite"/>
    </source>
</evidence>
<proteinExistence type="predicted"/>
<evidence type="ECO:0008006" key="4">
    <source>
        <dbReference type="Google" id="ProtNLM"/>
    </source>
</evidence>
<feature type="compositionally biased region" description="Basic and acidic residues" evidence="1">
    <location>
        <begin position="111"/>
        <end position="123"/>
    </location>
</feature>
<dbReference type="AlphaFoldDB" id="A0AA38Q521"/>
<dbReference type="Proteomes" id="UP001163850">
    <property type="component" value="Unassembled WGS sequence"/>
</dbReference>
<dbReference type="EMBL" id="MU801928">
    <property type="protein sequence ID" value="KAJ3987098.1"/>
    <property type="molecule type" value="Genomic_DNA"/>
</dbReference>
<organism evidence="2 3">
    <name type="scientific">Lentinula detonsa</name>
    <dbReference type="NCBI Taxonomy" id="2804962"/>
    <lineage>
        <taxon>Eukaryota</taxon>
        <taxon>Fungi</taxon>
        <taxon>Dikarya</taxon>
        <taxon>Basidiomycota</taxon>
        <taxon>Agaricomycotina</taxon>
        <taxon>Agaricomycetes</taxon>
        <taxon>Agaricomycetidae</taxon>
        <taxon>Agaricales</taxon>
        <taxon>Marasmiineae</taxon>
        <taxon>Omphalotaceae</taxon>
        <taxon>Lentinula</taxon>
    </lineage>
</organism>
<accession>A0AA38Q521</accession>
<feature type="region of interest" description="Disordered" evidence="1">
    <location>
        <begin position="91"/>
        <end position="128"/>
    </location>
</feature>
<evidence type="ECO:0000313" key="2">
    <source>
        <dbReference type="EMBL" id="KAJ3987098.1"/>
    </source>
</evidence>
<reference evidence="2" key="1">
    <citation type="submission" date="2022-08" db="EMBL/GenBank/DDBJ databases">
        <authorList>
            <consortium name="DOE Joint Genome Institute"/>
            <person name="Min B."/>
            <person name="Riley R."/>
            <person name="Sierra-Patev S."/>
            <person name="Naranjo-Ortiz M."/>
            <person name="Looney B."/>
            <person name="Konkel Z."/>
            <person name="Slot J.C."/>
            <person name="Sakamoto Y."/>
            <person name="Steenwyk J.L."/>
            <person name="Rokas A."/>
            <person name="Carro J."/>
            <person name="Camarero S."/>
            <person name="Ferreira P."/>
            <person name="Molpeceres G."/>
            <person name="Ruiz-Duenas F.J."/>
            <person name="Serrano A."/>
            <person name="Henrissat B."/>
            <person name="Drula E."/>
            <person name="Hughes K.W."/>
            <person name="Mata J.L."/>
            <person name="Ishikawa N.K."/>
            <person name="Vargas-Isla R."/>
            <person name="Ushijima S."/>
            <person name="Smith C.A."/>
            <person name="Ahrendt S."/>
            <person name="Andreopoulos W."/>
            <person name="He G."/>
            <person name="Labutti K."/>
            <person name="Lipzen A."/>
            <person name="Ng V."/>
            <person name="Sandor L."/>
            <person name="Barry K."/>
            <person name="Martinez A.T."/>
            <person name="Xiao Y."/>
            <person name="Gibbons J.G."/>
            <person name="Terashima K."/>
            <person name="Hibbett D.S."/>
            <person name="Grigoriev I.V."/>
        </authorList>
    </citation>
    <scope>NUCLEOTIDE SEQUENCE</scope>
    <source>
        <strain evidence="2">TFB7829</strain>
    </source>
</reference>
<feature type="compositionally biased region" description="Low complexity" evidence="1">
    <location>
        <begin position="94"/>
        <end position="106"/>
    </location>
</feature>
<comment type="caution">
    <text evidence="2">The sequence shown here is derived from an EMBL/GenBank/DDBJ whole genome shotgun (WGS) entry which is preliminary data.</text>
</comment>